<sequence length="56" mass="6084">MLVHGGGAGVQIGSSLLDPRVAKRWVEFYATYAKPALALPGEAARRKRSDETAWMP</sequence>
<dbReference type="AlphaFoldDB" id="A0A4R6DNR3"/>
<accession>A0A4R6DNR3</accession>
<comment type="caution">
    <text evidence="1">The sequence shown here is derived from an EMBL/GenBank/DDBJ whole genome shotgun (WGS) entry which is preliminary data.</text>
</comment>
<organism evidence="1 2">
    <name type="scientific">Curtobacterium flaccumfaciens</name>
    <dbReference type="NCBI Taxonomy" id="2035"/>
    <lineage>
        <taxon>Bacteria</taxon>
        <taxon>Bacillati</taxon>
        <taxon>Actinomycetota</taxon>
        <taxon>Actinomycetes</taxon>
        <taxon>Micrococcales</taxon>
        <taxon>Microbacteriaceae</taxon>
        <taxon>Curtobacterium</taxon>
    </lineage>
</organism>
<evidence type="ECO:0000313" key="1">
    <source>
        <dbReference type="EMBL" id="TDN46601.1"/>
    </source>
</evidence>
<gene>
    <name evidence="1" type="ORF">EDF64_101467</name>
</gene>
<reference evidence="1 2" key="1">
    <citation type="submission" date="2019-03" db="EMBL/GenBank/DDBJ databases">
        <title>Genomic analyses of the natural microbiome of Caenorhabditis elegans.</title>
        <authorList>
            <person name="Samuel B."/>
        </authorList>
    </citation>
    <scope>NUCLEOTIDE SEQUENCE [LARGE SCALE GENOMIC DNA]</scope>
    <source>
        <strain evidence="1 2">JUb65</strain>
    </source>
</reference>
<protein>
    <submittedName>
        <fullName evidence="1">Uncharacterized protein</fullName>
    </submittedName>
</protein>
<proteinExistence type="predicted"/>
<evidence type="ECO:0000313" key="2">
    <source>
        <dbReference type="Proteomes" id="UP000295764"/>
    </source>
</evidence>
<name>A0A4R6DNR3_9MICO</name>
<dbReference type="Proteomes" id="UP000295764">
    <property type="component" value="Unassembled WGS sequence"/>
</dbReference>
<dbReference type="EMBL" id="SNVW01000001">
    <property type="protein sequence ID" value="TDN46601.1"/>
    <property type="molecule type" value="Genomic_DNA"/>
</dbReference>